<gene>
    <name evidence="3" type="ORF">TISLANDTSLP1_05200</name>
</gene>
<name>A0A9W6GFL7_9BACT</name>
<feature type="signal peptide" evidence="2">
    <location>
        <begin position="1"/>
        <end position="22"/>
    </location>
</feature>
<proteinExistence type="predicted"/>
<feature type="compositionally biased region" description="Basic and acidic residues" evidence="1">
    <location>
        <begin position="122"/>
        <end position="148"/>
    </location>
</feature>
<organism evidence="3 4">
    <name type="scientific">Thermodesulfovibrio yellowstonii</name>
    <dbReference type="NCBI Taxonomy" id="28262"/>
    <lineage>
        <taxon>Bacteria</taxon>
        <taxon>Pseudomonadati</taxon>
        <taxon>Nitrospirota</taxon>
        <taxon>Thermodesulfovibrionia</taxon>
        <taxon>Thermodesulfovibrionales</taxon>
        <taxon>Thermodesulfovibrionaceae</taxon>
        <taxon>Thermodesulfovibrio</taxon>
    </lineage>
</organism>
<evidence type="ECO:0000256" key="1">
    <source>
        <dbReference type="SAM" id="MobiDB-lite"/>
    </source>
</evidence>
<feature type="region of interest" description="Disordered" evidence="1">
    <location>
        <begin position="26"/>
        <end position="59"/>
    </location>
</feature>
<feature type="compositionally biased region" description="Basic and acidic residues" evidence="1">
    <location>
        <begin position="31"/>
        <end position="58"/>
    </location>
</feature>
<keyword evidence="4" id="KW-1185">Reference proteome</keyword>
<evidence type="ECO:0000313" key="3">
    <source>
        <dbReference type="EMBL" id="GLI52827.1"/>
    </source>
</evidence>
<evidence type="ECO:0000256" key="2">
    <source>
        <dbReference type="SAM" id="SignalP"/>
    </source>
</evidence>
<comment type="caution">
    <text evidence="3">The sequence shown here is derived from an EMBL/GenBank/DDBJ whole genome shotgun (WGS) entry which is preliminary data.</text>
</comment>
<evidence type="ECO:0000313" key="4">
    <source>
        <dbReference type="Proteomes" id="UP001144297"/>
    </source>
</evidence>
<protein>
    <recommendedName>
        <fullName evidence="5">DUF5666 domain-containing protein</fullName>
    </recommendedName>
</protein>
<keyword evidence="2" id="KW-0732">Signal</keyword>
<feature type="region of interest" description="Disordered" evidence="1">
    <location>
        <begin position="114"/>
        <end position="148"/>
    </location>
</feature>
<dbReference type="EMBL" id="BSDX01000001">
    <property type="protein sequence ID" value="GLI52827.1"/>
    <property type="molecule type" value="Genomic_DNA"/>
</dbReference>
<dbReference type="Proteomes" id="UP001144297">
    <property type="component" value="Unassembled WGS sequence"/>
</dbReference>
<accession>A0A9W6GFL7</accession>
<dbReference type="AlphaFoldDB" id="A0A9W6GFL7"/>
<sequence length="148" mass="15933">MKKILAIVMALVFALTVTAAFAQQPAAKPAEPAKKAEPAKPAEPAKKAEKPAKKEKVKQITGEVTAVDTVGKTITVKSKKQELTVAVTDEQIKDVKAGDKVVVKYTEKDGKATAKSVKKVAAKAEKKEVKKEEKKAEKKEAKPAEKKQ</sequence>
<feature type="chain" id="PRO_5040761854" description="DUF5666 domain-containing protein" evidence="2">
    <location>
        <begin position="23"/>
        <end position="148"/>
    </location>
</feature>
<reference evidence="3" key="1">
    <citation type="submission" date="2022-12" db="EMBL/GenBank/DDBJ databases">
        <title>Reference genome sequencing for broad-spectrum identification of bacterial and archaeal isolates by mass spectrometry.</title>
        <authorList>
            <person name="Sekiguchi Y."/>
            <person name="Tourlousse D.M."/>
        </authorList>
    </citation>
    <scope>NUCLEOTIDE SEQUENCE</scope>
    <source>
        <strain evidence="3">TSL-P1</strain>
    </source>
</reference>
<evidence type="ECO:0008006" key="5">
    <source>
        <dbReference type="Google" id="ProtNLM"/>
    </source>
</evidence>